<feature type="region of interest" description="Disordered" evidence="1">
    <location>
        <begin position="356"/>
        <end position="432"/>
    </location>
</feature>
<feature type="compositionally biased region" description="Pro residues" evidence="1">
    <location>
        <begin position="29"/>
        <end position="39"/>
    </location>
</feature>
<feature type="compositionally biased region" description="Polar residues" evidence="1">
    <location>
        <begin position="214"/>
        <end position="223"/>
    </location>
</feature>
<proteinExistence type="predicted"/>
<keyword evidence="2" id="KW-1133">Transmembrane helix</keyword>
<feature type="region of interest" description="Disordered" evidence="1">
    <location>
        <begin position="211"/>
        <end position="291"/>
    </location>
</feature>
<feature type="transmembrane region" description="Helical" evidence="2">
    <location>
        <begin position="297"/>
        <end position="322"/>
    </location>
</feature>
<protein>
    <submittedName>
        <fullName evidence="3">BQ2448_133 protein</fullName>
    </submittedName>
</protein>
<feature type="compositionally biased region" description="Polar residues" evidence="1">
    <location>
        <begin position="372"/>
        <end position="383"/>
    </location>
</feature>
<feature type="compositionally biased region" description="Basic and acidic residues" evidence="1">
    <location>
        <begin position="1"/>
        <end position="10"/>
    </location>
</feature>
<keyword evidence="2" id="KW-0812">Transmembrane</keyword>
<evidence type="ECO:0000256" key="1">
    <source>
        <dbReference type="SAM" id="MobiDB-lite"/>
    </source>
</evidence>
<feature type="region of interest" description="Disordered" evidence="1">
    <location>
        <begin position="137"/>
        <end position="185"/>
    </location>
</feature>
<reference evidence="4" key="1">
    <citation type="submission" date="2016-09" db="EMBL/GenBank/DDBJ databases">
        <authorList>
            <person name="Jeantristanb JTB J.-T."/>
            <person name="Ricardo R."/>
        </authorList>
    </citation>
    <scope>NUCLEOTIDE SEQUENCE [LARGE SCALE GENOMIC DNA]</scope>
</reference>
<feature type="region of interest" description="Disordered" evidence="1">
    <location>
        <begin position="1"/>
        <end position="121"/>
    </location>
</feature>
<gene>
    <name evidence="3" type="ORF">BQ2448_133</name>
</gene>
<feature type="compositionally biased region" description="Polar residues" evidence="1">
    <location>
        <begin position="267"/>
        <end position="285"/>
    </location>
</feature>
<dbReference type="EMBL" id="FMSP01000003">
    <property type="protein sequence ID" value="SCV68012.1"/>
    <property type="molecule type" value="Genomic_DNA"/>
</dbReference>
<sequence>MSSSLSEKRRSQFIHVSSPSYGGSNGAVPPLPFLPLPPEEPPKSMTATYAATPLQPQRQPSQGYVPGSLPARFGRSFSPPTSPPTPTFPYTPTVTPPVSSYGGQSGPRSFEPPEPTPWLRRLNSSDHIELNELSQLHHQPSAGTLSSRPGHTFSNRRPSPATTTSTNRQHRTQPSLTSLSSRDTHRTWSSAYSTVLQSQDRTEDSETLMMNGHSRFSGTTSIALDNEPVPPMPSEPMRFGSRLGNQGRVEPASSQTVNRDERHLGAVSTSRELSSKPTSLKTGPSSKVGGRGTGQRCCWVCLILFVVLALAGTSTALGWYFAIYKKHSSSITSDLGTVQLPINTTSDAKLRHNLPEQNASPFAPTTPPLQPVGSSTSKPSDGTTHAPPAPAVKQHRTRPNNSTRFARSNNGGDIPTLATEDVDGDPLAPEPRALHTVGEKGLAERVHKVSAEVEKALEDTGVKTEVNIAPARSKRHRGGH</sequence>
<dbReference type="OrthoDB" id="10339161at2759"/>
<evidence type="ECO:0000313" key="4">
    <source>
        <dbReference type="Proteomes" id="UP000198372"/>
    </source>
</evidence>
<keyword evidence="2" id="KW-0472">Membrane</keyword>
<dbReference type="Proteomes" id="UP000198372">
    <property type="component" value="Unassembled WGS sequence"/>
</dbReference>
<feature type="compositionally biased region" description="Pro residues" evidence="1">
    <location>
        <begin position="80"/>
        <end position="89"/>
    </location>
</feature>
<feature type="compositionally biased region" description="Low complexity" evidence="1">
    <location>
        <begin position="90"/>
        <end position="101"/>
    </location>
</feature>
<name>A0A238F1L5_9BASI</name>
<keyword evidence="4" id="KW-1185">Reference proteome</keyword>
<evidence type="ECO:0000256" key="2">
    <source>
        <dbReference type="SAM" id="Phobius"/>
    </source>
</evidence>
<feature type="compositionally biased region" description="Polar residues" evidence="1">
    <location>
        <begin position="45"/>
        <end position="62"/>
    </location>
</feature>
<organism evidence="3 4">
    <name type="scientific">Microbotryum intermedium</name>
    <dbReference type="NCBI Taxonomy" id="269621"/>
    <lineage>
        <taxon>Eukaryota</taxon>
        <taxon>Fungi</taxon>
        <taxon>Dikarya</taxon>
        <taxon>Basidiomycota</taxon>
        <taxon>Pucciniomycotina</taxon>
        <taxon>Microbotryomycetes</taxon>
        <taxon>Microbotryales</taxon>
        <taxon>Microbotryaceae</taxon>
        <taxon>Microbotryum</taxon>
    </lineage>
</organism>
<feature type="compositionally biased region" description="Polar residues" evidence="1">
    <location>
        <begin position="399"/>
        <end position="411"/>
    </location>
</feature>
<evidence type="ECO:0000313" key="3">
    <source>
        <dbReference type="EMBL" id="SCV68012.1"/>
    </source>
</evidence>
<accession>A0A238F1L5</accession>
<dbReference type="AlphaFoldDB" id="A0A238F1L5"/>